<name>A0A0R2XKD2_9BACT</name>
<feature type="region of interest" description="Disordered" evidence="1">
    <location>
        <begin position="49"/>
        <end position="71"/>
    </location>
</feature>
<evidence type="ECO:0000313" key="2">
    <source>
        <dbReference type="EMBL" id="KRP34187.1"/>
    </source>
</evidence>
<dbReference type="Proteomes" id="UP000051220">
    <property type="component" value="Unassembled WGS sequence"/>
</dbReference>
<protein>
    <submittedName>
        <fullName evidence="2">Uncharacterized protein</fullName>
    </submittedName>
</protein>
<dbReference type="EMBL" id="LIDN01000033">
    <property type="protein sequence ID" value="KRP34187.1"/>
    <property type="molecule type" value="Genomic_DNA"/>
</dbReference>
<organism evidence="2 3">
    <name type="scientific">Verrucomicrobia subdivision 6 bacterium BACL9 MAG-120924-bin69</name>
    <dbReference type="NCBI Taxonomy" id="1655635"/>
    <lineage>
        <taxon>Bacteria</taxon>
        <taxon>Pseudomonadati</taxon>
        <taxon>Verrucomicrobiota</taxon>
        <taxon>Verrucomicrobiia</taxon>
        <taxon>Verrucomicrobiales</taxon>
        <taxon>Verrucomicrobia subdivision 6</taxon>
    </lineage>
</organism>
<evidence type="ECO:0000313" key="3">
    <source>
        <dbReference type="Proteomes" id="UP000051220"/>
    </source>
</evidence>
<proteinExistence type="predicted"/>
<dbReference type="AlphaFoldDB" id="A0A0R2XKD2"/>
<reference evidence="2 3" key="1">
    <citation type="submission" date="2015-10" db="EMBL/GenBank/DDBJ databases">
        <title>Metagenome-Assembled Genomes uncover a global brackish microbiome.</title>
        <authorList>
            <person name="Hugerth L.W."/>
            <person name="Larsson J."/>
            <person name="Alneberg J."/>
            <person name="Lindh M.V."/>
            <person name="Legrand C."/>
            <person name="Pinhassi J."/>
            <person name="Andersson A.F."/>
        </authorList>
    </citation>
    <scope>NUCLEOTIDE SEQUENCE [LARGE SCALE GENOMIC DNA]</scope>
    <source>
        <strain evidence="2">BACL9 MAG-120924-bin69</strain>
    </source>
</reference>
<gene>
    <name evidence="2" type="ORF">ABS33_01715</name>
</gene>
<comment type="caution">
    <text evidence="2">The sequence shown here is derived from an EMBL/GenBank/DDBJ whole genome shotgun (WGS) entry which is preliminary data.</text>
</comment>
<evidence type="ECO:0000256" key="1">
    <source>
        <dbReference type="SAM" id="MobiDB-lite"/>
    </source>
</evidence>
<accession>A0A0R2XKD2</accession>
<sequence length="71" mass="7753">MPQAKLFANRPQFRFWEQGDGANRGDPPSREAFSADTLPVGLDVIQGAGEPRSVWRSPQNNLGQEDAVSLA</sequence>